<comment type="caution">
    <text evidence="1">The sequence shown here is derived from an EMBL/GenBank/DDBJ whole genome shotgun (WGS) entry which is preliminary data.</text>
</comment>
<organism evidence="1 2">
    <name type="scientific">Rhodonellum ikkaensis</name>
    <dbReference type="NCBI Taxonomy" id="336829"/>
    <lineage>
        <taxon>Bacteria</taxon>
        <taxon>Pseudomonadati</taxon>
        <taxon>Bacteroidota</taxon>
        <taxon>Cytophagia</taxon>
        <taxon>Cytophagales</taxon>
        <taxon>Cytophagaceae</taxon>
        <taxon>Rhodonellum</taxon>
    </lineage>
</organism>
<dbReference type="RefSeq" id="WP_019600614.1">
    <property type="nucleotide sequence ID" value="NZ_FNQC01000029.1"/>
</dbReference>
<sequence length="541" mass="63261">MKPTFIFFIFLLVQIPGFSQIQFLERFEINSNFNDNNFTILPSSEGLIAFRSLSEKGLGSKKKLQLLEMDYELKFEELSEINIRDNYELVGFDLDGDFFYAMLQKGTYQTDDRYVMEINLATMELKEINIKNVLNMELSEFLVLNRKAIFMGTTEMRPVVQIFDLETNNMVTVQGIYSKDTQILQLRKDPALGIFDILISKRDKFKMKQVLVLTFDGEGNKIREVMIDKLEDSDMEIVEGILTPIQNYQQSLIGPFGQRKREAFSGIYITNINEFGEFNTNYYTLEDFPNFYNYLNEKNREKKLRAVEKTIEKGRKPTISPVFSTREVINLEDGFLVYNDYFSASNPRYMPRDGVYANNIYRMNPFNPFMGGMYGDPLLGYGGYPRYPSMAREGEYKFISAQFALINKDGRVIWDNALNLENKTTADPSKFGEISFDGEKLHYLYLDGLEIKMSFLKNGEVIFENQPFEIQLIKENERIRDTQESSLQLTWWFQEYFLLSGKQKIRFQNESGKEEIREVFFITKIKVNGDLFVPEEGLKKQ</sequence>
<gene>
    <name evidence="1" type="ORF">SAMN05444412_1294</name>
</gene>
<dbReference type="EMBL" id="FNQC01000029">
    <property type="protein sequence ID" value="SDZ57386.1"/>
    <property type="molecule type" value="Genomic_DNA"/>
</dbReference>
<proteinExistence type="predicted"/>
<evidence type="ECO:0000313" key="1">
    <source>
        <dbReference type="EMBL" id="SDZ57386.1"/>
    </source>
</evidence>
<reference evidence="1 2" key="1">
    <citation type="submission" date="2016-10" db="EMBL/GenBank/DDBJ databases">
        <authorList>
            <person name="Varghese N."/>
            <person name="Submissions S."/>
        </authorList>
    </citation>
    <scope>NUCLEOTIDE SEQUENCE [LARGE SCALE GENOMIC DNA]</scope>
    <source>
        <strain evidence="1 2">DSM 17997</strain>
    </source>
</reference>
<accession>A0A1H3U4I8</accession>
<evidence type="ECO:0000313" key="2">
    <source>
        <dbReference type="Proteomes" id="UP000199663"/>
    </source>
</evidence>
<name>A0A1H3U4I8_9BACT</name>
<protein>
    <recommendedName>
        <fullName evidence="3">Transcriptional regulator</fullName>
    </recommendedName>
</protein>
<keyword evidence="2" id="KW-1185">Reference proteome</keyword>
<evidence type="ECO:0008006" key="3">
    <source>
        <dbReference type="Google" id="ProtNLM"/>
    </source>
</evidence>
<dbReference type="Proteomes" id="UP000199663">
    <property type="component" value="Unassembled WGS sequence"/>
</dbReference>